<keyword evidence="8" id="KW-0378">Hydrolase</keyword>
<dbReference type="Pfam" id="PF02861">
    <property type="entry name" value="Clp_N"/>
    <property type="match status" value="1"/>
</dbReference>
<dbReference type="Pfam" id="PF17871">
    <property type="entry name" value="AAA_lid_9"/>
    <property type="match status" value="1"/>
</dbReference>
<dbReference type="EMBL" id="QXED01000002">
    <property type="protein sequence ID" value="RIV25428.1"/>
    <property type="molecule type" value="Genomic_DNA"/>
</dbReference>
<evidence type="ECO:0000256" key="5">
    <source>
        <dbReference type="PROSITE-ProRule" id="PRU01251"/>
    </source>
</evidence>
<dbReference type="Pfam" id="PF07724">
    <property type="entry name" value="AAA_2"/>
    <property type="match status" value="1"/>
</dbReference>
<dbReference type="GO" id="GO:0006508">
    <property type="term" value="P:proteolysis"/>
    <property type="evidence" value="ECO:0007669"/>
    <property type="project" value="UniProtKB-KW"/>
</dbReference>
<dbReference type="Gene3D" id="1.10.8.60">
    <property type="match status" value="2"/>
</dbReference>
<keyword evidence="3 8" id="KW-0067">ATP-binding</keyword>
<evidence type="ECO:0000256" key="4">
    <source>
        <dbReference type="ARBA" id="ARBA00023186"/>
    </source>
</evidence>
<feature type="region of interest" description="Disordered" evidence="6">
    <location>
        <begin position="150"/>
        <end position="169"/>
    </location>
</feature>
<gene>
    <name evidence="8" type="ORF">DYU11_09015</name>
</gene>
<dbReference type="FunFam" id="3.40.50.300:FF:000025">
    <property type="entry name" value="ATP-dependent Clp protease subunit"/>
    <property type="match status" value="1"/>
</dbReference>
<reference evidence="8 9" key="1">
    <citation type="submission" date="2018-08" db="EMBL/GenBank/DDBJ databases">
        <title>Fibrisoma montanum sp. nov., isolated from Danxia mountain soil.</title>
        <authorList>
            <person name="Huang Y."/>
        </authorList>
    </citation>
    <scope>NUCLEOTIDE SEQUENCE [LARGE SCALE GENOMIC DNA]</scope>
    <source>
        <strain evidence="8 9">HYT19</strain>
    </source>
</reference>
<dbReference type="CDD" id="cd00009">
    <property type="entry name" value="AAA"/>
    <property type="match status" value="1"/>
</dbReference>
<evidence type="ECO:0000259" key="7">
    <source>
        <dbReference type="PROSITE" id="PS51903"/>
    </source>
</evidence>
<dbReference type="PRINTS" id="PR00300">
    <property type="entry name" value="CLPPROTEASEA"/>
</dbReference>
<dbReference type="GO" id="GO:0034605">
    <property type="term" value="P:cellular response to heat"/>
    <property type="evidence" value="ECO:0007669"/>
    <property type="project" value="TreeGrafter"/>
</dbReference>
<proteinExistence type="predicted"/>
<dbReference type="GO" id="GO:0008233">
    <property type="term" value="F:peptidase activity"/>
    <property type="evidence" value="ECO:0007669"/>
    <property type="project" value="UniProtKB-KW"/>
</dbReference>
<keyword evidence="9" id="KW-1185">Reference proteome</keyword>
<dbReference type="SUPFAM" id="SSF52540">
    <property type="entry name" value="P-loop containing nucleoside triphosphate hydrolases"/>
    <property type="match status" value="2"/>
</dbReference>
<dbReference type="Proteomes" id="UP000283523">
    <property type="component" value="Unassembled WGS sequence"/>
</dbReference>
<sequence>MTLSETSKRAIQIAQAVAKEYQHAQFAPAHLTLGLLHNDVTLASWLMAIGKDVYYLRDWAEIRLEDVPRSGRVPENPPADAKAQAAVQMAELIALQLSSTAVEPIHLLAALLKPGIGFTADQLKSLPLTQKELLDSAVNEQSVMDAVMPGKQDGNGAANGQAPTGGPGDGQKAALYKFCTDKTAAAREGKLDPIIGRDRELRLMLEILGRRTKPNVMLVGEPGVGKTALIEGFAQAIIAGKVPANLQDANLFELDLGALVAGAAYKGEVEDRIKSIIREIKAFEKAILFIDEVHVLLNPNGSVGTGVSQLLKPELARGELTVIGATTNDEFRQYIEKDEAFSRRFERLIIPEPDVVTATRMVANLLPLFEKHHGLKTEPGVAEEAVRLASRYVKDRRLPDAAVDLLDRTMAAIRTTGETAPAELDNLATQLNMLPEQLAEQDTTGKLAEYRWMLRQFQDRISPILRQQIEDKTPPETIEEPTELHTYLTDRIEQLRPLADAKQEEVTRQDVAAMISAKTGIPLGKLQSSEREKLTKMADVLRKRVVGQEQAITALAASVQSTRAGLSDGRKPAGAFFLLGPTGTGKTELAKALADFLFNDESFLIRFDMSEFKEEHSASLLLGAPPGYVGHEQGGVLVNKIREKPYSVVLFDEIEKAHPSVFDIFLQILDEAKLRDKLDKEGDFSNAIVLFTSNIGAQHIIRSFGEGKVPSSNDLTEIMARHFRPEFLARINEQGGIIPFAPITTPNAVQIFGIHLRGLEEQLAKQGITLVLSEAAREHLALSGFTPEYGARPLKGVIRSQLRLPISRMIIAGELTKGSTLTVDASTENILIWNINDEAPTGAFVATSTEFKPPANAAPVSEADPIQTS</sequence>
<dbReference type="InterPro" id="IPR003959">
    <property type="entry name" value="ATPase_AAA_core"/>
</dbReference>
<dbReference type="AlphaFoldDB" id="A0A418MF48"/>
<evidence type="ECO:0000313" key="9">
    <source>
        <dbReference type="Proteomes" id="UP000283523"/>
    </source>
</evidence>
<keyword evidence="8" id="KW-0645">Protease</keyword>
<dbReference type="InterPro" id="IPR036628">
    <property type="entry name" value="Clp_N_dom_sf"/>
</dbReference>
<evidence type="ECO:0000256" key="2">
    <source>
        <dbReference type="ARBA" id="ARBA00022741"/>
    </source>
</evidence>
<dbReference type="InterPro" id="IPR027417">
    <property type="entry name" value="P-loop_NTPase"/>
</dbReference>
<dbReference type="GO" id="GO:0005524">
    <property type="term" value="F:ATP binding"/>
    <property type="evidence" value="ECO:0007669"/>
    <property type="project" value="UniProtKB-KW"/>
</dbReference>
<dbReference type="InterPro" id="IPR003593">
    <property type="entry name" value="AAA+_ATPase"/>
</dbReference>
<feature type="domain" description="Clp R" evidence="7">
    <location>
        <begin position="1"/>
        <end position="143"/>
    </location>
</feature>
<dbReference type="InterPro" id="IPR004176">
    <property type="entry name" value="Clp_R_N"/>
</dbReference>
<comment type="caution">
    <text evidence="8">The sequence shown here is derived from an EMBL/GenBank/DDBJ whole genome shotgun (WGS) entry which is preliminary data.</text>
</comment>
<keyword evidence="4" id="KW-0143">Chaperone</keyword>
<dbReference type="GO" id="GO:0016887">
    <property type="term" value="F:ATP hydrolysis activity"/>
    <property type="evidence" value="ECO:0007669"/>
    <property type="project" value="InterPro"/>
</dbReference>
<dbReference type="PROSITE" id="PS51903">
    <property type="entry name" value="CLP_R"/>
    <property type="match status" value="1"/>
</dbReference>
<dbReference type="OrthoDB" id="9803641at2"/>
<organism evidence="8 9">
    <name type="scientific">Fibrisoma montanum</name>
    <dbReference type="NCBI Taxonomy" id="2305895"/>
    <lineage>
        <taxon>Bacteria</taxon>
        <taxon>Pseudomonadati</taxon>
        <taxon>Bacteroidota</taxon>
        <taxon>Cytophagia</taxon>
        <taxon>Cytophagales</taxon>
        <taxon>Spirosomataceae</taxon>
        <taxon>Fibrisoma</taxon>
    </lineage>
</organism>
<evidence type="ECO:0000256" key="1">
    <source>
        <dbReference type="ARBA" id="ARBA00022737"/>
    </source>
</evidence>
<dbReference type="SMART" id="SM00382">
    <property type="entry name" value="AAA"/>
    <property type="match status" value="2"/>
</dbReference>
<dbReference type="Pfam" id="PF10431">
    <property type="entry name" value="ClpB_D2-small"/>
    <property type="match status" value="1"/>
</dbReference>
<dbReference type="CDD" id="cd19499">
    <property type="entry name" value="RecA-like_ClpB_Hsp104-like"/>
    <property type="match status" value="1"/>
</dbReference>
<dbReference type="PANTHER" id="PTHR11638:SF18">
    <property type="entry name" value="HEAT SHOCK PROTEIN 104"/>
    <property type="match status" value="1"/>
</dbReference>
<evidence type="ECO:0000313" key="8">
    <source>
        <dbReference type="EMBL" id="RIV25428.1"/>
    </source>
</evidence>
<dbReference type="Gene3D" id="1.10.1780.10">
    <property type="entry name" value="Clp, N-terminal domain"/>
    <property type="match status" value="1"/>
</dbReference>
<dbReference type="PANTHER" id="PTHR11638">
    <property type="entry name" value="ATP-DEPENDENT CLP PROTEASE"/>
    <property type="match status" value="1"/>
</dbReference>
<evidence type="ECO:0000256" key="6">
    <source>
        <dbReference type="SAM" id="MobiDB-lite"/>
    </source>
</evidence>
<dbReference type="SUPFAM" id="SSF81923">
    <property type="entry name" value="Double Clp-N motif"/>
    <property type="match status" value="1"/>
</dbReference>
<dbReference type="RefSeq" id="WP_119667310.1">
    <property type="nucleotide sequence ID" value="NZ_QXED01000002.1"/>
</dbReference>
<dbReference type="Gene3D" id="3.40.50.300">
    <property type="entry name" value="P-loop containing nucleotide triphosphate hydrolases"/>
    <property type="match status" value="2"/>
</dbReference>
<keyword evidence="2" id="KW-0547">Nucleotide-binding</keyword>
<accession>A0A418MF48</accession>
<evidence type="ECO:0000256" key="3">
    <source>
        <dbReference type="ARBA" id="ARBA00022840"/>
    </source>
</evidence>
<dbReference type="InterPro" id="IPR041546">
    <property type="entry name" value="ClpA/ClpB_AAA_lid"/>
</dbReference>
<dbReference type="Pfam" id="PF00004">
    <property type="entry name" value="AAA"/>
    <property type="match status" value="1"/>
</dbReference>
<dbReference type="InterPro" id="IPR001270">
    <property type="entry name" value="ClpA/B"/>
</dbReference>
<dbReference type="GO" id="GO:0005737">
    <property type="term" value="C:cytoplasm"/>
    <property type="evidence" value="ECO:0007669"/>
    <property type="project" value="TreeGrafter"/>
</dbReference>
<dbReference type="SMART" id="SM01086">
    <property type="entry name" value="ClpB_D2-small"/>
    <property type="match status" value="1"/>
</dbReference>
<keyword evidence="1 5" id="KW-0677">Repeat</keyword>
<protein>
    <submittedName>
        <fullName evidence="8">ATP-dependent Clp protease ATP-binding subunit</fullName>
    </submittedName>
</protein>
<dbReference type="InterPro" id="IPR050130">
    <property type="entry name" value="ClpA_ClpB"/>
</dbReference>
<dbReference type="InterPro" id="IPR019489">
    <property type="entry name" value="Clp_ATPase_C"/>
</dbReference>
<name>A0A418MF48_9BACT</name>